<dbReference type="EMBL" id="SUMG01000004">
    <property type="protein sequence ID" value="NBG87827.1"/>
    <property type="molecule type" value="Genomic_DNA"/>
</dbReference>
<evidence type="ECO:0000313" key="3">
    <source>
        <dbReference type="Proteomes" id="UP000449710"/>
    </source>
</evidence>
<comment type="caution">
    <text evidence="2">The sequence shown here is derived from an EMBL/GenBank/DDBJ whole genome shotgun (WGS) entry which is preliminary data.</text>
</comment>
<proteinExistence type="predicted"/>
<dbReference type="Pfam" id="PF00543">
    <property type="entry name" value="P-II"/>
    <property type="match status" value="1"/>
</dbReference>
<dbReference type="InterPro" id="IPR015867">
    <property type="entry name" value="N-reg_PII/ATP_PRibTrfase_C"/>
</dbReference>
<dbReference type="Proteomes" id="UP000449710">
    <property type="component" value="Unassembled WGS sequence"/>
</dbReference>
<evidence type="ECO:0000256" key="1">
    <source>
        <dbReference type="SAM" id="MobiDB-lite"/>
    </source>
</evidence>
<evidence type="ECO:0000313" key="2">
    <source>
        <dbReference type="EMBL" id="NBG87827.1"/>
    </source>
</evidence>
<dbReference type="InterPro" id="IPR002187">
    <property type="entry name" value="N-reg_PII"/>
</dbReference>
<organism evidence="2 3">
    <name type="scientific">Isachenkonia alkalipeptolytica</name>
    <dbReference type="NCBI Taxonomy" id="2565777"/>
    <lineage>
        <taxon>Bacteria</taxon>
        <taxon>Bacillati</taxon>
        <taxon>Bacillota</taxon>
        <taxon>Clostridia</taxon>
        <taxon>Eubacteriales</taxon>
        <taxon>Clostridiaceae</taxon>
        <taxon>Isachenkonia</taxon>
    </lineage>
</organism>
<feature type="region of interest" description="Disordered" evidence="1">
    <location>
        <begin position="1"/>
        <end position="22"/>
    </location>
</feature>
<name>A0AA43XJD5_9CLOT</name>
<dbReference type="SMART" id="SM00938">
    <property type="entry name" value="P-II"/>
    <property type="match status" value="1"/>
</dbReference>
<dbReference type="RefSeq" id="WP_160719703.1">
    <property type="nucleotide sequence ID" value="NZ_SUMG01000004.1"/>
</dbReference>
<keyword evidence="3" id="KW-1185">Reference proteome</keyword>
<protein>
    <submittedName>
        <fullName evidence="2">P-II family nitrogen regulator</fullName>
    </submittedName>
</protein>
<dbReference type="GO" id="GO:0030234">
    <property type="term" value="F:enzyme regulator activity"/>
    <property type="evidence" value="ECO:0007669"/>
    <property type="project" value="InterPro"/>
</dbReference>
<dbReference type="InterPro" id="IPR011322">
    <property type="entry name" value="N-reg_PII-like_a/b"/>
</dbReference>
<dbReference type="AlphaFoldDB" id="A0AA43XJD5"/>
<gene>
    <name evidence="2" type="ORF">ISALK_04870</name>
</gene>
<reference evidence="2 3" key="1">
    <citation type="submission" date="2019-04" db="EMBL/GenBank/DDBJ databases">
        <title>Isachenkonia alkalipeptolytica gen. nov. sp. nov. a new anaerobic, alkiliphilic organothrophic bacterium capable to reduce synthesized ferrihydrite isolated from a soda lake.</title>
        <authorList>
            <person name="Toshchakov S.V."/>
            <person name="Zavarzina D.G."/>
            <person name="Zhilina T.N."/>
            <person name="Kostrikina N.A."/>
            <person name="Kublanov I.V."/>
        </authorList>
    </citation>
    <scope>NUCLEOTIDE SEQUENCE [LARGE SCALE GENOMIC DNA]</scope>
    <source>
        <strain evidence="2 3">Z-1701</strain>
    </source>
</reference>
<dbReference type="GO" id="GO:0006808">
    <property type="term" value="P:regulation of nitrogen utilization"/>
    <property type="evidence" value="ECO:0007669"/>
    <property type="project" value="InterPro"/>
</dbReference>
<dbReference type="PROSITE" id="PS51343">
    <property type="entry name" value="PII_GLNB_DOM"/>
    <property type="match status" value="1"/>
</dbReference>
<accession>A0AA43XJD5</accession>
<dbReference type="SUPFAM" id="SSF54913">
    <property type="entry name" value="GlnB-like"/>
    <property type="match status" value="2"/>
</dbReference>
<dbReference type="Gene3D" id="3.30.70.120">
    <property type="match status" value="2"/>
</dbReference>
<sequence>MENHKNAKKEKDIEKQDDLKGEQDTPKEAFKLHVVIVHHGLGSKVIQLAKQCGIPGGTVILGKGTAPNRLLKFLALADYRKEIVLVLGKQSHGELFLRKVTEKLKFKKPNSGIAFSIPVNQIIGSKYGADARPRENTSGGGKMDMYQSIFVIVDRGNAKEVVDAANDSGAKGATVVNARGSGIHETSKLFAFEIEPEKEIVMILVKQDITEKVTKAIKEQSSIDEAGKGIMFVQPVDEVYGIQ</sequence>